<keyword evidence="3" id="KW-0813">Transport</keyword>
<evidence type="ECO:0000256" key="1">
    <source>
        <dbReference type="ARBA" id="ARBA00004335"/>
    </source>
</evidence>
<feature type="region of interest" description="Disordered" evidence="9">
    <location>
        <begin position="285"/>
        <end position="328"/>
    </location>
</feature>
<dbReference type="GO" id="GO:0031965">
    <property type="term" value="C:nuclear membrane"/>
    <property type="evidence" value="ECO:0007669"/>
    <property type="project" value="UniProtKB-SubCell"/>
</dbReference>
<evidence type="ECO:0000256" key="8">
    <source>
        <dbReference type="PROSITE-ProRule" id="PRU00723"/>
    </source>
</evidence>
<dbReference type="PANTHER" id="PTHR46527">
    <property type="entry name" value="NUCLEOPORIN-LIKE PROTEIN 2"/>
    <property type="match status" value="1"/>
</dbReference>
<dbReference type="Ensembl" id="ENSPMGT00000025149.1">
    <property type="protein sequence ID" value="ENSPMGP00000023602.1"/>
    <property type="gene ID" value="ENSPMGG00000019085.1"/>
</dbReference>
<dbReference type="Gene3D" id="4.10.1000.10">
    <property type="entry name" value="Zinc finger, CCCH-type"/>
    <property type="match status" value="1"/>
</dbReference>
<sequence length="443" mass="45525">MPVCQFFLQGRCKFGDDCWNEHSREGGRGGGGGGGYNSNNRGPPPQQNRGGGGFGNKVWVNPSQQRGGYVQPSSFGSRNNDQWSRRDGGGGGSDWGRGGGGGGGGSFGRRENIKSSEFGFSQNRFSALDTPSTFDKGRRAATTTRGDEDNSRICETIQSDMEVWESSGQWGFSTYSHAKNPLSGFSDLSPEELRLEYYTSRASGNLQNYINGINQLLSQWRSRVRELKVMNASTRAALITELNSTVSQESSTGFGSTDTGSLSTFSFPGAPATGFGSPSVLPSTGFGSASSAPPTSGFAGAPTAPPPPGFGGAPTAPPPTGFGATSPPTASSFSFAASDKTSNAAPSGFGSASGFSFSAGTGGGFGTGFGATATTTSTFGSTSAFGQPSTSVPAPAVPASGATDSLFSTESSLTSEELNQFKAKRFTLGQIPLKPPPANLLVV</sequence>
<keyword evidence="3" id="KW-0653">Protein transport</keyword>
<evidence type="ECO:0000256" key="6">
    <source>
        <dbReference type="ARBA" id="ARBA00039886"/>
    </source>
</evidence>
<evidence type="ECO:0000256" key="2">
    <source>
        <dbReference type="ARBA" id="ARBA00004567"/>
    </source>
</evidence>
<keyword evidence="3" id="KW-0811">Translocation</keyword>
<accession>A0A3B4B205</accession>
<feature type="compositionally biased region" description="Polar residues" evidence="9">
    <location>
        <begin position="118"/>
        <end position="133"/>
    </location>
</feature>
<evidence type="ECO:0000256" key="9">
    <source>
        <dbReference type="SAM" id="MobiDB-lite"/>
    </source>
</evidence>
<reference evidence="11" key="1">
    <citation type="submission" date="2025-08" db="UniProtKB">
        <authorList>
            <consortium name="Ensembl"/>
        </authorList>
    </citation>
    <scope>IDENTIFICATION</scope>
</reference>
<evidence type="ECO:0000256" key="4">
    <source>
        <dbReference type="ARBA" id="ARBA00023242"/>
    </source>
</evidence>
<keyword evidence="8" id="KW-0863">Zinc-finger</keyword>
<feature type="domain" description="C3H1-type" evidence="10">
    <location>
        <begin position="1"/>
        <end position="25"/>
    </location>
</feature>
<evidence type="ECO:0000313" key="11">
    <source>
        <dbReference type="Ensembl" id="ENSPMGP00000023602.1"/>
    </source>
</evidence>
<dbReference type="Proteomes" id="UP000261520">
    <property type="component" value="Unplaced"/>
</dbReference>
<keyword evidence="3" id="KW-0906">Nuclear pore complex</keyword>
<reference evidence="11" key="2">
    <citation type="submission" date="2025-09" db="UniProtKB">
        <authorList>
            <consortium name="Ensembl"/>
        </authorList>
    </citation>
    <scope>IDENTIFICATION</scope>
</reference>
<dbReference type="GO" id="GO:0005643">
    <property type="term" value="C:nuclear pore"/>
    <property type="evidence" value="ECO:0007669"/>
    <property type="project" value="UniProtKB-SubCell"/>
</dbReference>
<evidence type="ECO:0000256" key="7">
    <source>
        <dbReference type="ARBA" id="ARBA00042384"/>
    </source>
</evidence>
<keyword evidence="8" id="KW-0862">Zinc</keyword>
<evidence type="ECO:0000259" key="10">
    <source>
        <dbReference type="PROSITE" id="PS50103"/>
    </source>
</evidence>
<keyword evidence="4" id="KW-0539">Nucleus</keyword>
<feature type="compositionally biased region" description="Pro residues" evidence="9">
    <location>
        <begin position="303"/>
        <end position="320"/>
    </location>
</feature>
<feature type="zinc finger region" description="C3H1-type" evidence="8">
    <location>
        <begin position="1"/>
        <end position="25"/>
    </location>
</feature>
<dbReference type="InterPro" id="IPR000571">
    <property type="entry name" value="Znf_CCCH"/>
</dbReference>
<comment type="subcellular location">
    <subcellularLocation>
        <location evidence="1">Nucleus membrane</location>
        <topology evidence="1">Peripheral membrane protein</topology>
        <orientation evidence="1">Cytoplasmic side</orientation>
    </subcellularLocation>
    <subcellularLocation>
        <location evidence="2">Nucleus</location>
        <location evidence="2">Nuclear pore complex</location>
    </subcellularLocation>
</comment>
<dbReference type="STRING" id="409849.ENSPMGP00000023602"/>
<dbReference type="GO" id="GO:0008270">
    <property type="term" value="F:zinc ion binding"/>
    <property type="evidence" value="ECO:0007669"/>
    <property type="project" value="UniProtKB-KW"/>
</dbReference>
<proteinExistence type="predicted"/>
<evidence type="ECO:0000256" key="3">
    <source>
        <dbReference type="ARBA" id="ARBA00023132"/>
    </source>
</evidence>
<dbReference type="PANTHER" id="PTHR46527:SF1">
    <property type="entry name" value="NUCLEOPORIN NUP42"/>
    <property type="match status" value="1"/>
</dbReference>
<keyword evidence="12" id="KW-1185">Reference proteome</keyword>
<feature type="region of interest" description="Disordered" evidence="9">
    <location>
        <begin position="28"/>
        <end position="149"/>
    </location>
</feature>
<keyword evidence="3" id="KW-0509">mRNA transport</keyword>
<organism evidence="11 12">
    <name type="scientific">Periophthalmus magnuspinnatus</name>
    <dbReference type="NCBI Taxonomy" id="409849"/>
    <lineage>
        <taxon>Eukaryota</taxon>
        <taxon>Metazoa</taxon>
        <taxon>Chordata</taxon>
        <taxon>Craniata</taxon>
        <taxon>Vertebrata</taxon>
        <taxon>Euteleostomi</taxon>
        <taxon>Actinopterygii</taxon>
        <taxon>Neopterygii</taxon>
        <taxon>Teleostei</taxon>
        <taxon>Neoteleostei</taxon>
        <taxon>Acanthomorphata</taxon>
        <taxon>Gobiaria</taxon>
        <taxon>Gobiiformes</taxon>
        <taxon>Gobioidei</taxon>
        <taxon>Gobiidae</taxon>
        <taxon>Oxudercinae</taxon>
        <taxon>Periophthalmus</taxon>
    </lineage>
</organism>
<evidence type="ECO:0000256" key="5">
    <source>
        <dbReference type="ARBA" id="ARBA00037262"/>
    </source>
</evidence>
<name>A0A3B4B205_9GOBI</name>
<keyword evidence="8" id="KW-0479">Metal-binding</keyword>
<dbReference type="InterPro" id="IPR051767">
    <property type="entry name" value="Nucleoporin_NUP42"/>
</dbReference>
<feature type="compositionally biased region" description="Low complexity" evidence="9">
    <location>
        <begin position="285"/>
        <end position="302"/>
    </location>
</feature>
<dbReference type="PROSITE" id="PS50103">
    <property type="entry name" value="ZF_C3H1"/>
    <property type="match status" value="1"/>
</dbReference>
<feature type="compositionally biased region" description="Polar residues" evidence="9">
    <location>
        <begin position="61"/>
        <end position="82"/>
    </location>
</feature>
<evidence type="ECO:0000313" key="12">
    <source>
        <dbReference type="Proteomes" id="UP000261520"/>
    </source>
</evidence>
<protein>
    <recommendedName>
        <fullName evidence="6">Nucleoporin NUP42</fullName>
    </recommendedName>
    <alternativeName>
        <fullName evidence="7">Nucleoporin-like protein 2</fullName>
    </alternativeName>
</protein>
<dbReference type="AlphaFoldDB" id="A0A3B4B205"/>
<feature type="compositionally biased region" description="Gly residues" evidence="9">
    <location>
        <begin position="89"/>
        <end position="107"/>
    </location>
</feature>
<dbReference type="SMART" id="SM00356">
    <property type="entry name" value="ZnF_C3H1"/>
    <property type="match status" value="1"/>
</dbReference>
<comment type="function">
    <text evidence="5">Required for the export of mRNAs containing poly(A) tails from the nucleus into the cytoplasm.</text>
</comment>